<dbReference type="Gene3D" id="3.30.700.10">
    <property type="entry name" value="Glycoprotein, Type 4 Pilin"/>
    <property type="match status" value="1"/>
</dbReference>
<accession>D5SRE2</accession>
<dbReference type="PANTHER" id="PTHR30093:SF2">
    <property type="entry name" value="TYPE II SECRETION SYSTEM PROTEIN H"/>
    <property type="match status" value="1"/>
</dbReference>
<dbReference type="Pfam" id="PF07963">
    <property type="entry name" value="N_methyl"/>
    <property type="match status" value="1"/>
</dbReference>
<evidence type="ECO:0000313" key="4">
    <source>
        <dbReference type="Proteomes" id="UP000002220"/>
    </source>
</evidence>
<evidence type="ECO:0000259" key="2">
    <source>
        <dbReference type="Pfam" id="PF07596"/>
    </source>
</evidence>
<dbReference type="OrthoDB" id="275178at2"/>
<keyword evidence="1" id="KW-0472">Membrane</keyword>
<keyword evidence="1" id="KW-0812">Transmembrane</keyword>
<dbReference type="InterPro" id="IPR045584">
    <property type="entry name" value="Pilin-like"/>
</dbReference>
<feature type="transmembrane region" description="Helical" evidence="1">
    <location>
        <begin position="12"/>
        <end position="34"/>
    </location>
</feature>
<dbReference type="InterPro" id="IPR012902">
    <property type="entry name" value="N_methyl_site"/>
</dbReference>
<dbReference type="HOGENOM" id="CLU_041661_0_0_0"/>
<evidence type="ECO:0000313" key="3">
    <source>
        <dbReference type="EMBL" id="ADG68635.1"/>
    </source>
</evidence>
<dbReference type="AlphaFoldDB" id="D5SRE2"/>
<dbReference type="eggNOG" id="COG4968">
    <property type="taxonomic scope" value="Bacteria"/>
</dbReference>
<name>D5SRE2_PLAL2</name>
<dbReference type="NCBIfam" id="TIGR04294">
    <property type="entry name" value="pre_pil_HX9DG"/>
    <property type="match status" value="1"/>
</dbReference>
<dbReference type="InterPro" id="IPR027558">
    <property type="entry name" value="Pre_pil_HX9DG_C"/>
</dbReference>
<dbReference type="RefSeq" id="WP_013111066.1">
    <property type="nucleotide sequence ID" value="NC_014148.1"/>
</dbReference>
<proteinExistence type="predicted"/>
<sequence length="339" mass="36300">MNHAVPSRKAFTLIELLVVIAIIAILIALLLPAVQQAREAARRTQCRNNLKQLGLALHNYHDNSNILPPGNIWRLNGTNQNRPSNNGDTLDQNRNLGPNWMVFILPFIDSSPLYNLLDINSAMSINTGNNATIRSTIISGYLCPSDSFNGTLLNRYNTFDNAGTAGTAGPRWARGNYGANMGRERGGVTSQYAADTGDRRGAMGYGSGARMRDFTDGTSNTVMVWEMRAGTSDQDPRGTWALGRQGTSMVGGCDNVGDCPGINPGNSNSEDVHGCNNDTGIRMGCFNGADGQGAPRSQHTGGVHALLGDGTVRFISDNIDFNIHRALNSVAGGEQVGEF</sequence>
<dbReference type="KEGG" id="plm:Plim_2813"/>
<dbReference type="InterPro" id="IPR011453">
    <property type="entry name" value="DUF1559"/>
</dbReference>
<reference evidence="3 4" key="1">
    <citation type="journal article" date="2010" name="Stand. Genomic Sci.">
        <title>Complete genome sequence of Planctomyces limnophilus type strain (Mu 290).</title>
        <authorList>
            <person name="Labutti K."/>
            <person name="Sikorski J."/>
            <person name="Schneider S."/>
            <person name="Nolan M."/>
            <person name="Lucas S."/>
            <person name="Glavina Del Rio T."/>
            <person name="Tice H."/>
            <person name="Cheng J.F."/>
            <person name="Goodwin L."/>
            <person name="Pitluck S."/>
            <person name="Liolios K."/>
            <person name="Ivanova N."/>
            <person name="Mavromatis K."/>
            <person name="Mikhailova N."/>
            <person name="Pati A."/>
            <person name="Chen A."/>
            <person name="Palaniappan K."/>
            <person name="Land M."/>
            <person name="Hauser L."/>
            <person name="Chang Y.J."/>
            <person name="Jeffries C.D."/>
            <person name="Tindall B.J."/>
            <person name="Rohde M."/>
            <person name="Goker M."/>
            <person name="Woyke T."/>
            <person name="Bristow J."/>
            <person name="Eisen J.A."/>
            <person name="Markowitz V."/>
            <person name="Hugenholtz P."/>
            <person name="Kyrpides N.C."/>
            <person name="Klenk H.P."/>
            <person name="Lapidus A."/>
        </authorList>
    </citation>
    <scope>NUCLEOTIDE SEQUENCE [LARGE SCALE GENOMIC DNA]</scope>
    <source>
        <strain evidence="4">ATCC 43296 / DSM 3776 / IFAM 1008 / 290</strain>
    </source>
</reference>
<dbReference type="Pfam" id="PF07596">
    <property type="entry name" value="SBP_bac_10"/>
    <property type="match status" value="1"/>
</dbReference>
<keyword evidence="4" id="KW-1185">Reference proteome</keyword>
<protein>
    <recommendedName>
        <fullName evidence="2">DUF1559 domain-containing protein</fullName>
    </recommendedName>
</protein>
<organism evidence="3 4">
    <name type="scientific">Planctopirus limnophila (strain ATCC 43296 / DSM 3776 / IFAM 1008 / Mu 290)</name>
    <name type="common">Planctomyces limnophilus</name>
    <dbReference type="NCBI Taxonomy" id="521674"/>
    <lineage>
        <taxon>Bacteria</taxon>
        <taxon>Pseudomonadati</taxon>
        <taxon>Planctomycetota</taxon>
        <taxon>Planctomycetia</taxon>
        <taxon>Planctomycetales</taxon>
        <taxon>Planctomycetaceae</taxon>
        <taxon>Planctopirus</taxon>
    </lineage>
</organism>
<gene>
    <name evidence="3" type="ordered locus">Plim_2813</name>
</gene>
<dbReference type="SUPFAM" id="SSF54523">
    <property type="entry name" value="Pili subunits"/>
    <property type="match status" value="1"/>
</dbReference>
<dbReference type="Proteomes" id="UP000002220">
    <property type="component" value="Chromosome"/>
</dbReference>
<dbReference type="EMBL" id="CP001744">
    <property type="protein sequence ID" value="ADG68635.1"/>
    <property type="molecule type" value="Genomic_DNA"/>
</dbReference>
<feature type="domain" description="DUF1559" evidence="2">
    <location>
        <begin position="35"/>
        <end position="321"/>
    </location>
</feature>
<dbReference type="NCBIfam" id="TIGR02532">
    <property type="entry name" value="IV_pilin_GFxxxE"/>
    <property type="match status" value="1"/>
</dbReference>
<evidence type="ECO:0000256" key="1">
    <source>
        <dbReference type="SAM" id="Phobius"/>
    </source>
</evidence>
<dbReference type="PANTHER" id="PTHR30093">
    <property type="entry name" value="GENERAL SECRETION PATHWAY PROTEIN G"/>
    <property type="match status" value="1"/>
</dbReference>
<keyword evidence="1" id="KW-1133">Transmembrane helix</keyword>
<dbReference type="STRING" id="521674.Plim_2813"/>